<evidence type="ECO:0000313" key="3">
    <source>
        <dbReference type="Proteomes" id="UP000515154"/>
    </source>
</evidence>
<feature type="signal peptide" evidence="2">
    <location>
        <begin position="1"/>
        <end position="19"/>
    </location>
</feature>
<gene>
    <name evidence="4" type="primary">LOC118766410</name>
</gene>
<dbReference type="Proteomes" id="UP000515154">
    <property type="component" value="Linkage group LG15"/>
</dbReference>
<keyword evidence="3" id="KW-1185">Reference proteome</keyword>
<protein>
    <submittedName>
        <fullName evidence="4">Uncharacterized protein LOC118766410</fullName>
    </submittedName>
</protein>
<name>A0A7E6FD79_9MOLL</name>
<reference evidence="4" key="1">
    <citation type="submission" date="2025-08" db="UniProtKB">
        <authorList>
            <consortium name="RefSeq"/>
        </authorList>
    </citation>
    <scope>IDENTIFICATION</scope>
</reference>
<dbReference type="RefSeq" id="XP_036365701.1">
    <property type="nucleotide sequence ID" value="XM_036509808.1"/>
</dbReference>
<accession>A0A7E6FD79</accession>
<evidence type="ECO:0000256" key="2">
    <source>
        <dbReference type="SAM" id="SignalP"/>
    </source>
</evidence>
<feature type="chain" id="PRO_5028828222" evidence="2">
    <location>
        <begin position="20"/>
        <end position="170"/>
    </location>
</feature>
<evidence type="ECO:0000313" key="4">
    <source>
        <dbReference type="RefSeq" id="XP_036365701.1"/>
    </source>
</evidence>
<organism evidence="3 4">
    <name type="scientific">Octopus sinensis</name>
    <name type="common">East Asian common octopus</name>
    <dbReference type="NCBI Taxonomy" id="2607531"/>
    <lineage>
        <taxon>Eukaryota</taxon>
        <taxon>Metazoa</taxon>
        <taxon>Spiralia</taxon>
        <taxon>Lophotrochozoa</taxon>
        <taxon>Mollusca</taxon>
        <taxon>Cephalopoda</taxon>
        <taxon>Coleoidea</taxon>
        <taxon>Octopodiformes</taxon>
        <taxon>Octopoda</taxon>
        <taxon>Incirrata</taxon>
        <taxon>Octopodidae</taxon>
        <taxon>Octopus</taxon>
    </lineage>
</organism>
<dbReference type="AlphaFoldDB" id="A0A7E6FD79"/>
<keyword evidence="2" id="KW-0732">Signal</keyword>
<proteinExistence type="predicted"/>
<dbReference type="KEGG" id="osn:118766410"/>
<feature type="region of interest" description="Disordered" evidence="1">
    <location>
        <begin position="24"/>
        <end position="79"/>
    </location>
</feature>
<evidence type="ECO:0000256" key="1">
    <source>
        <dbReference type="SAM" id="MobiDB-lite"/>
    </source>
</evidence>
<sequence>MASPISFLLILAIILQSEADKTPIHKSDKTPIHKSDQTPIHKSDKTPIHKSDKTPIHKSDKTPIHKSDKTPIHKSDEETIHISDEIPIHISGKTPIHKWDEVPIPKSIKHKFKCPKDKPKVKYCLMNPCTVGQSSFCSLYPTATCYPYLCGGCYSKWFNSRKREVFCSRR</sequence>